<comment type="caution">
    <text evidence="1">The sequence shown here is derived from an EMBL/GenBank/DDBJ whole genome shotgun (WGS) entry which is preliminary data.</text>
</comment>
<organism evidence="1 2">
    <name type="scientific">Candidatus Microsaccharimonas sossegonensis</name>
    <dbReference type="NCBI Taxonomy" id="2506948"/>
    <lineage>
        <taxon>Bacteria</taxon>
        <taxon>Candidatus Saccharimonadota</taxon>
        <taxon>Candidatus Saccharimonadia</taxon>
        <taxon>Candidatus Saccharimonadales</taxon>
        <taxon>Candidatus Saccharimonadaceae</taxon>
        <taxon>Candidatus Microsaccharimonas</taxon>
    </lineage>
</organism>
<dbReference type="EMBL" id="SCKX01000001">
    <property type="protein sequence ID" value="RWZ78753.1"/>
    <property type="molecule type" value="Genomic_DNA"/>
</dbReference>
<dbReference type="AlphaFoldDB" id="A0A4Q0AI03"/>
<evidence type="ECO:0000313" key="1">
    <source>
        <dbReference type="EMBL" id="RWZ78753.1"/>
    </source>
</evidence>
<accession>A0A4Q0AI03</accession>
<keyword evidence="2" id="KW-1185">Reference proteome</keyword>
<name>A0A4Q0AI03_9BACT</name>
<proteinExistence type="predicted"/>
<dbReference type="Proteomes" id="UP000289257">
    <property type="component" value="Unassembled WGS sequence"/>
</dbReference>
<sequence>MNIYLDIDGVLLANEHNAANYADEFLQAVLAAYPDSTYWLTTHNRRGENRTKEVLAPHLKPETVPLLDKIKPSVWNEMKTDGINFSEKFIWLDDDLWQDELKVLERHNATDNFILIDLQKNPNQLKDIAEII</sequence>
<reference evidence="1" key="1">
    <citation type="submission" date="2019-01" db="EMBL/GenBank/DDBJ databases">
        <title>Genomic signatures and co-occurrence patterns of the ultra-small Saccharimodia (Patescibacteria phylum) suggest a symbiotic lifestyle.</title>
        <authorList>
            <person name="Lemos L."/>
            <person name="Medeiros J."/>
            <person name="Andreote F."/>
            <person name="Fernandes G."/>
            <person name="Varani A."/>
            <person name="Oliveira G."/>
            <person name="Pylro V."/>
        </authorList>
    </citation>
    <scope>NUCLEOTIDE SEQUENCE [LARGE SCALE GENOMIC DNA]</scope>
    <source>
        <strain evidence="1">AMD02</strain>
    </source>
</reference>
<evidence type="ECO:0000313" key="2">
    <source>
        <dbReference type="Proteomes" id="UP000289257"/>
    </source>
</evidence>
<gene>
    <name evidence="1" type="ORF">EOT05_03320</name>
</gene>
<protein>
    <submittedName>
        <fullName evidence="1">Uncharacterized protein</fullName>
    </submittedName>
</protein>